<evidence type="ECO:0000313" key="6">
    <source>
        <dbReference type="Proteomes" id="UP000501991"/>
    </source>
</evidence>
<dbReference type="GO" id="GO:0007165">
    <property type="term" value="P:signal transduction"/>
    <property type="evidence" value="ECO:0007669"/>
    <property type="project" value="InterPro"/>
</dbReference>
<protein>
    <submittedName>
        <fullName evidence="5">TIR domain-containing protein</fullName>
    </submittedName>
</protein>
<dbReference type="InterPro" id="IPR015943">
    <property type="entry name" value="WD40/YVTN_repeat-like_dom_sf"/>
</dbReference>
<dbReference type="SUPFAM" id="SSF82171">
    <property type="entry name" value="DPP6 N-terminal domain-like"/>
    <property type="match status" value="1"/>
</dbReference>
<keyword evidence="3" id="KW-0812">Transmembrane</keyword>
<dbReference type="PROSITE" id="PS50082">
    <property type="entry name" value="WD_REPEATS_2"/>
    <property type="match status" value="6"/>
</dbReference>
<proteinExistence type="predicted"/>
<keyword evidence="3" id="KW-1133">Transmembrane helix</keyword>
<keyword evidence="6" id="KW-1185">Reference proteome</keyword>
<dbReference type="PANTHER" id="PTHR19879">
    <property type="entry name" value="TRANSCRIPTION INITIATION FACTOR TFIID"/>
    <property type="match status" value="1"/>
</dbReference>
<feature type="repeat" description="WD" evidence="1">
    <location>
        <begin position="847"/>
        <end position="888"/>
    </location>
</feature>
<dbReference type="SMART" id="SM00320">
    <property type="entry name" value="WD40"/>
    <property type="match status" value="11"/>
</dbReference>
<dbReference type="Pfam" id="PF13676">
    <property type="entry name" value="TIR_2"/>
    <property type="match status" value="1"/>
</dbReference>
<reference evidence="5 6" key="1">
    <citation type="submission" date="2020-02" db="EMBL/GenBank/DDBJ databases">
        <title>Nitrogenibacter mangrovi gen. nov., sp. nov. isolated from mangrove sediment, a denitrifying betaproteobacterium.</title>
        <authorList>
            <person name="Liao H."/>
            <person name="Tian Y."/>
        </authorList>
    </citation>
    <scope>NUCLEOTIDE SEQUENCE [LARGE SCALE GENOMIC DNA]</scope>
    <source>
        <strain evidence="5 6">M9-3-2</strain>
    </source>
</reference>
<dbReference type="SUPFAM" id="SSF50969">
    <property type="entry name" value="YVTN repeat-like/Quinoprotein amine dehydrogenase"/>
    <property type="match status" value="1"/>
</dbReference>
<dbReference type="SUPFAM" id="SSF50998">
    <property type="entry name" value="Quinoprotein alcohol dehydrogenase-like"/>
    <property type="match status" value="1"/>
</dbReference>
<feature type="transmembrane region" description="Helical" evidence="3">
    <location>
        <begin position="221"/>
        <end position="242"/>
    </location>
</feature>
<dbReference type="InterPro" id="IPR000157">
    <property type="entry name" value="TIR_dom"/>
</dbReference>
<dbReference type="CDD" id="cd00200">
    <property type="entry name" value="WD40"/>
    <property type="match status" value="1"/>
</dbReference>
<feature type="repeat" description="WD" evidence="1">
    <location>
        <begin position="765"/>
        <end position="806"/>
    </location>
</feature>
<dbReference type="EMBL" id="CP048836">
    <property type="protein sequence ID" value="QID16694.1"/>
    <property type="molecule type" value="Genomic_DNA"/>
</dbReference>
<name>A0A6C1B3A7_9RHOO</name>
<accession>A0A6C1B3A7</accession>
<feature type="repeat" description="WD" evidence="1">
    <location>
        <begin position="733"/>
        <end position="755"/>
    </location>
</feature>
<dbReference type="InterPro" id="IPR011044">
    <property type="entry name" value="Quino_amine_DH_bsu"/>
</dbReference>
<gene>
    <name evidence="5" type="ORF">G3580_03045</name>
</gene>
<evidence type="ECO:0000313" key="5">
    <source>
        <dbReference type="EMBL" id="QID16694.1"/>
    </source>
</evidence>
<dbReference type="InterPro" id="IPR011047">
    <property type="entry name" value="Quinoprotein_ADH-like_sf"/>
</dbReference>
<dbReference type="PANTHER" id="PTHR19879:SF9">
    <property type="entry name" value="TRANSCRIPTION INITIATION FACTOR TFIID SUBUNIT 5"/>
    <property type="match status" value="1"/>
</dbReference>
<keyword evidence="3" id="KW-0472">Membrane</keyword>
<dbReference type="InterPro" id="IPR035897">
    <property type="entry name" value="Toll_tir_struct_dom_sf"/>
</dbReference>
<evidence type="ECO:0000259" key="4">
    <source>
        <dbReference type="PROSITE" id="PS50104"/>
    </source>
</evidence>
<dbReference type="SUPFAM" id="SSF52200">
    <property type="entry name" value="Toll/Interleukin receptor TIR domain"/>
    <property type="match status" value="1"/>
</dbReference>
<keyword evidence="1" id="KW-0853">WD repeat</keyword>
<dbReference type="AlphaFoldDB" id="A0A6C1B3A7"/>
<feature type="repeat" description="WD" evidence="1">
    <location>
        <begin position="595"/>
        <end position="626"/>
    </location>
</feature>
<dbReference type="Gene3D" id="2.130.10.10">
    <property type="entry name" value="YVTN repeat-like/Quinoprotein amine dehydrogenase"/>
    <property type="match status" value="4"/>
</dbReference>
<feature type="repeat" description="WD" evidence="1">
    <location>
        <begin position="554"/>
        <end position="595"/>
    </location>
</feature>
<evidence type="ECO:0000256" key="1">
    <source>
        <dbReference type="PROSITE-ProRule" id="PRU00221"/>
    </source>
</evidence>
<dbReference type="InterPro" id="IPR001680">
    <property type="entry name" value="WD40_rpt"/>
</dbReference>
<sequence>MSSPSPDAAPPPDTAAETSETARVFVSYARTNQAAVRRWCEALAARGRELWVDWEGIPPSAEWMAQIETGIREADAFVFMMSPAALASTVCRQELDIAAGLDKRLVPVVIEDVAPAEAPPALARLNWIFLRAGDDADAGLARLEAALDTDLDWLKRHTALMRPALAWQDAGRERSRLLKGQALKQAEAWLTESAQKSPAPADVQLAFIQASQQAARTRLRLALAGALVGLVSLAALSLWAVLAERRADAAREEAVARQLGSDASLVASEQAALIETSALLAIESWKRRPALGNDVPLRQALRLLPRQLARWSHPGQRIRAAQLIDGGRMVVYAEADRLHLQRADGTAPATIVTLPAQIRSVIRCGAAGAFVARTDADQVRYWRDARSPPEALEDATAVTCSADGRIVALGQRDGHIRFHATDASAPPPAPSDSLDAPVERLRFSDDGRFLAASGAKHLRLWALTADSARSLAALKGRQPVADIDFSPAGDTLLAAADAAAYVWHLPDARLVKRLGELTNVHRARFSPDGRLIALGVGDGSVVIYDARRLERIRQMRHGSPVHHLAFSADSRLLLSGSNDATARLWRIADGSEQLRFSHADFITAIDWPDGAGRMLSAGRDGAVKLWAPGLFEREVVDGPRRAVAVQANVDAIRVAPGAADLLEPLGAHRWQLRAQGDAAPTVTFAVPEGVVTFALSPDRSVLAVSQFDGRVSLRHLPDGRLLRTLTIGAPSDTVGFSPDGTLLLTGSRDGQVRLWAWATGTVRWQQAHAPFIFAHAFSADGRLVATGGSDASARVWQVADGRERHRFAHRHDVRALAFHPTRALLASASSDHMGRLWSLETGQVTRYLPHRGPVLAIAFSADGTRVATGSSDRTARLWRTDDGVEQSRIQAPSAVFALGFDGPWLRLFTGGEWSRHPVDPAAVVTATCARLTHNLGPIDWLRYVRTPTPQATCPGLPVPRF</sequence>
<evidence type="ECO:0000256" key="3">
    <source>
        <dbReference type="SAM" id="Phobius"/>
    </source>
</evidence>
<organism evidence="5 6">
    <name type="scientific">Nitrogeniibacter mangrovi</name>
    <dbReference type="NCBI Taxonomy" id="2016596"/>
    <lineage>
        <taxon>Bacteria</taxon>
        <taxon>Pseudomonadati</taxon>
        <taxon>Pseudomonadota</taxon>
        <taxon>Betaproteobacteria</taxon>
        <taxon>Rhodocyclales</taxon>
        <taxon>Zoogloeaceae</taxon>
        <taxon>Nitrogeniibacter</taxon>
    </lineage>
</organism>
<feature type="region of interest" description="Disordered" evidence="2">
    <location>
        <begin position="1"/>
        <end position="20"/>
    </location>
</feature>
<dbReference type="Gene3D" id="3.40.50.10140">
    <property type="entry name" value="Toll/interleukin-1 receptor homology (TIR) domain"/>
    <property type="match status" value="1"/>
</dbReference>
<dbReference type="KEGG" id="azq:G3580_03045"/>
<dbReference type="PROSITE" id="PS50104">
    <property type="entry name" value="TIR"/>
    <property type="match status" value="1"/>
</dbReference>
<evidence type="ECO:0000256" key="2">
    <source>
        <dbReference type="SAM" id="MobiDB-lite"/>
    </source>
</evidence>
<dbReference type="Pfam" id="PF00400">
    <property type="entry name" value="WD40"/>
    <property type="match status" value="7"/>
</dbReference>
<dbReference type="Proteomes" id="UP000501991">
    <property type="component" value="Chromosome"/>
</dbReference>
<feature type="domain" description="TIR" evidence="4">
    <location>
        <begin position="20"/>
        <end position="151"/>
    </location>
</feature>
<dbReference type="RefSeq" id="WP_173763862.1">
    <property type="nucleotide sequence ID" value="NZ_CP048836.1"/>
</dbReference>
<feature type="repeat" description="WD" evidence="1">
    <location>
        <begin position="806"/>
        <end position="847"/>
    </location>
</feature>
<dbReference type="PROSITE" id="PS50294">
    <property type="entry name" value="WD_REPEATS_REGION"/>
    <property type="match status" value="6"/>
</dbReference>